<dbReference type="PANTHER" id="PTHR28285">
    <property type="entry name" value="PROTEIN BIG1"/>
    <property type="match status" value="1"/>
</dbReference>
<evidence type="ECO:0000256" key="4">
    <source>
        <dbReference type="ARBA" id="ARBA00022692"/>
    </source>
</evidence>
<keyword evidence="14" id="KW-1185">Reference proteome</keyword>
<evidence type="ECO:0000256" key="5">
    <source>
        <dbReference type="ARBA" id="ARBA00022729"/>
    </source>
</evidence>
<feature type="signal peptide" evidence="11">
    <location>
        <begin position="1"/>
        <end position="18"/>
    </location>
</feature>
<evidence type="ECO:0000313" key="14">
    <source>
        <dbReference type="Proteomes" id="UP000503462"/>
    </source>
</evidence>
<dbReference type="GO" id="GO:0006078">
    <property type="term" value="P:(1-&gt;6)-beta-D-glucan biosynthetic process"/>
    <property type="evidence" value="ECO:0007669"/>
    <property type="project" value="TreeGrafter"/>
</dbReference>
<comment type="similarity">
    <text evidence="2">Belongs to the BIG1 family.</text>
</comment>
<dbReference type="Proteomes" id="UP000503462">
    <property type="component" value="Chromosome 4"/>
</dbReference>
<dbReference type="EMBL" id="CP051142">
    <property type="protein sequence ID" value="QIX01283.1"/>
    <property type="molecule type" value="Genomic_DNA"/>
</dbReference>
<dbReference type="OrthoDB" id="9985059at2759"/>
<evidence type="ECO:0000256" key="1">
    <source>
        <dbReference type="ARBA" id="ARBA00004115"/>
    </source>
</evidence>
<reference evidence="13 14" key="1">
    <citation type="journal article" date="2016" name="Sci. Rep.">
        <title>Peltaster fructicola genome reveals evolution from an invasive phytopathogen to an ectophytic parasite.</title>
        <authorList>
            <person name="Xu C."/>
            <person name="Chen H."/>
            <person name="Gleason M.L."/>
            <person name="Xu J.R."/>
            <person name="Liu H."/>
            <person name="Zhang R."/>
            <person name="Sun G."/>
        </authorList>
    </citation>
    <scope>NUCLEOTIDE SEQUENCE [LARGE SCALE GENOMIC DNA]</scope>
    <source>
        <strain evidence="13 14">LNHT1506</strain>
    </source>
</reference>
<sequence>MMLRRITALLSLLTAAQAFKNSAPFLMLSNQALDKVMQPAEVQTSDKIESAVAQYYSDKSVCKTGRHILVSQPGLSSNDLQSMPKFGAIATSTKLPWQLTIPNVIGELDVESMRYYMEGACGSAWAITDKSWSWTSTKAKDARLSLIRGEALPSDEKARNEALEKLDARLDTILGAFPEGPYTIVLVAKPDLDESSRYEMDGPYQEVLHQELKRDTGLRARASNSSSNHTGDNFQDGLPLFERYAYFSPALFMGMSVTILLLVILYVGISAIAGLEVSYMAFSKDMAPQNQKKQQ</sequence>
<feature type="chain" id="PRO_5026174874" description="Protein BIG1" evidence="11">
    <location>
        <begin position="19"/>
        <end position="295"/>
    </location>
</feature>
<dbReference type="Pfam" id="PF20520">
    <property type="entry name" value="Ac45-VOA1_TM"/>
    <property type="match status" value="1"/>
</dbReference>
<evidence type="ECO:0000256" key="6">
    <source>
        <dbReference type="ARBA" id="ARBA00022824"/>
    </source>
</evidence>
<keyword evidence="6" id="KW-0256">Endoplasmic reticulum</keyword>
<evidence type="ECO:0000259" key="12">
    <source>
        <dbReference type="Pfam" id="PF20520"/>
    </source>
</evidence>
<comment type="subcellular location">
    <subcellularLocation>
        <location evidence="1">Endoplasmic reticulum membrane</location>
        <topology evidence="1">Single-pass type I membrane protein</topology>
    </subcellularLocation>
</comment>
<organism evidence="13 14">
    <name type="scientific">Peltaster fructicola</name>
    <dbReference type="NCBI Taxonomy" id="286661"/>
    <lineage>
        <taxon>Eukaryota</taxon>
        <taxon>Fungi</taxon>
        <taxon>Dikarya</taxon>
        <taxon>Ascomycota</taxon>
        <taxon>Pezizomycotina</taxon>
        <taxon>Dothideomycetes</taxon>
        <taxon>Dothideomycetes incertae sedis</taxon>
        <taxon>Peltaster</taxon>
    </lineage>
</organism>
<dbReference type="GO" id="GO:0005789">
    <property type="term" value="C:endoplasmic reticulum membrane"/>
    <property type="evidence" value="ECO:0007669"/>
    <property type="project" value="UniProtKB-SubCell"/>
</dbReference>
<name>A0A6H0Y2N5_9PEZI</name>
<dbReference type="InterPro" id="IPR037654">
    <property type="entry name" value="Big1"/>
</dbReference>
<evidence type="ECO:0000313" key="13">
    <source>
        <dbReference type="EMBL" id="QIX01283.1"/>
    </source>
</evidence>
<dbReference type="GO" id="GO:0071555">
    <property type="term" value="P:cell wall organization"/>
    <property type="evidence" value="ECO:0007669"/>
    <property type="project" value="UniProtKB-KW"/>
</dbReference>
<evidence type="ECO:0000256" key="11">
    <source>
        <dbReference type="SAM" id="SignalP"/>
    </source>
</evidence>
<proteinExistence type="inferred from homology"/>
<keyword evidence="4 10" id="KW-0812">Transmembrane</keyword>
<evidence type="ECO:0000256" key="7">
    <source>
        <dbReference type="ARBA" id="ARBA00022989"/>
    </source>
</evidence>
<dbReference type="AlphaFoldDB" id="A0A6H0Y2N5"/>
<dbReference type="InterPro" id="IPR046756">
    <property type="entry name" value="VAS1/VOA1_TM"/>
</dbReference>
<feature type="transmembrane region" description="Helical" evidence="10">
    <location>
        <begin position="250"/>
        <end position="275"/>
    </location>
</feature>
<keyword evidence="5 11" id="KW-0732">Signal</keyword>
<dbReference type="GO" id="GO:0009272">
    <property type="term" value="P:fungal-type cell wall biogenesis"/>
    <property type="evidence" value="ECO:0007669"/>
    <property type="project" value="TreeGrafter"/>
</dbReference>
<gene>
    <name evidence="13" type="ORF">AMS68_006800</name>
</gene>
<evidence type="ECO:0000256" key="9">
    <source>
        <dbReference type="ARBA" id="ARBA00023316"/>
    </source>
</evidence>
<keyword evidence="9" id="KW-0961">Cell wall biogenesis/degradation</keyword>
<feature type="domain" description="V-type proton ATPase subunit S1/VOA1 transmembrane" evidence="12">
    <location>
        <begin position="246"/>
        <end position="284"/>
    </location>
</feature>
<dbReference type="PANTHER" id="PTHR28285:SF1">
    <property type="entry name" value="PROTEIN BIG1"/>
    <property type="match status" value="1"/>
</dbReference>
<evidence type="ECO:0000256" key="3">
    <source>
        <dbReference type="ARBA" id="ARBA00022089"/>
    </source>
</evidence>
<keyword evidence="7 10" id="KW-1133">Transmembrane helix</keyword>
<keyword evidence="8 10" id="KW-0472">Membrane</keyword>
<protein>
    <recommendedName>
        <fullName evidence="3">Protein BIG1</fullName>
    </recommendedName>
</protein>
<evidence type="ECO:0000256" key="8">
    <source>
        <dbReference type="ARBA" id="ARBA00023136"/>
    </source>
</evidence>
<accession>A0A6H0Y2N5</accession>
<evidence type="ECO:0000256" key="2">
    <source>
        <dbReference type="ARBA" id="ARBA00008203"/>
    </source>
</evidence>
<evidence type="ECO:0000256" key="10">
    <source>
        <dbReference type="SAM" id="Phobius"/>
    </source>
</evidence>